<evidence type="ECO:0000313" key="1">
    <source>
        <dbReference type="EMBL" id="KHN46223.1"/>
    </source>
</evidence>
<gene>
    <name evidence="1" type="ORF">glysoja_034551</name>
</gene>
<name>A0A0B2SN28_GLYSO</name>
<organism evidence="1">
    <name type="scientific">Glycine soja</name>
    <name type="common">Wild soybean</name>
    <dbReference type="NCBI Taxonomy" id="3848"/>
    <lineage>
        <taxon>Eukaryota</taxon>
        <taxon>Viridiplantae</taxon>
        <taxon>Streptophyta</taxon>
        <taxon>Embryophyta</taxon>
        <taxon>Tracheophyta</taxon>
        <taxon>Spermatophyta</taxon>
        <taxon>Magnoliopsida</taxon>
        <taxon>eudicotyledons</taxon>
        <taxon>Gunneridae</taxon>
        <taxon>Pentapetalae</taxon>
        <taxon>rosids</taxon>
        <taxon>fabids</taxon>
        <taxon>Fabales</taxon>
        <taxon>Fabaceae</taxon>
        <taxon>Papilionoideae</taxon>
        <taxon>50 kb inversion clade</taxon>
        <taxon>NPAAA clade</taxon>
        <taxon>indigoferoid/millettioid clade</taxon>
        <taxon>Phaseoleae</taxon>
        <taxon>Glycine</taxon>
        <taxon>Glycine subgen. Soja</taxon>
    </lineage>
</organism>
<dbReference type="AlphaFoldDB" id="A0A0B2SN28"/>
<dbReference type="Proteomes" id="UP000053555">
    <property type="component" value="Unassembled WGS sequence"/>
</dbReference>
<accession>A0A0B2SN28</accession>
<dbReference type="EMBL" id="KN641448">
    <property type="protein sequence ID" value="KHN46223.1"/>
    <property type="molecule type" value="Genomic_DNA"/>
</dbReference>
<reference evidence="1" key="1">
    <citation type="submission" date="2014-07" db="EMBL/GenBank/DDBJ databases">
        <title>Identification of a novel salt tolerance gene in wild soybean by whole-genome sequencing.</title>
        <authorList>
            <person name="Lam H.-M."/>
            <person name="Qi X."/>
            <person name="Li M.-W."/>
            <person name="Liu X."/>
            <person name="Xie M."/>
            <person name="Ni M."/>
            <person name="Xu X."/>
        </authorList>
    </citation>
    <scope>NUCLEOTIDE SEQUENCE [LARGE SCALE GENOMIC DNA]</scope>
    <source>
        <tissue evidence="1">Root</tissue>
    </source>
</reference>
<proteinExistence type="predicted"/>
<protein>
    <submittedName>
        <fullName evidence="1">Uncharacterized protein</fullName>
    </submittedName>
</protein>
<sequence>MSSIFPPELLHHYINGPMRKYFNIKLWCADESTHSCCEARLGNPITRTVMQRSSIASPSQTEIKCGDSALQIQIILRCVKALSLLQFLRTCLMASFKPDCPCLLISQS</sequence>